<dbReference type="SUPFAM" id="SSF53756">
    <property type="entry name" value="UDP-Glycosyltransferase/glycogen phosphorylase"/>
    <property type="match status" value="1"/>
</dbReference>
<evidence type="ECO:0000256" key="6">
    <source>
        <dbReference type="ARBA" id="ARBA00022679"/>
    </source>
</evidence>
<evidence type="ECO:0000256" key="8">
    <source>
        <dbReference type="ARBA" id="ARBA00023136"/>
    </source>
</evidence>
<dbReference type="InterPro" id="IPR002201">
    <property type="entry name" value="Glyco_trans_9"/>
</dbReference>
<keyword evidence="7" id="KW-0448">Lipopolysaccharide biosynthesis</keyword>
<evidence type="ECO:0000256" key="10">
    <source>
        <dbReference type="ARBA" id="ARBA00044041"/>
    </source>
</evidence>
<evidence type="ECO:0000256" key="4">
    <source>
        <dbReference type="ARBA" id="ARBA00022519"/>
    </source>
</evidence>
<evidence type="ECO:0000256" key="13">
    <source>
        <dbReference type="ARBA" id="ARBA00049201"/>
    </source>
</evidence>
<dbReference type="EMBL" id="JH651384">
    <property type="protein sequence ID" value="EIJ35027.1"/>
    <property type="molecule type" value="Genomic_DNA"/>
</dbReference>
<comment type="similarity">
    <text evidence="9">Belongs to the glycosyltransferase 9 family.</text>
</comment>
<gene>
    <name evidence="14" type="ORF">Thini_2484</name>
</gene>
<dbReference type="AlphaFoldDB" id="A0A656HF18"/>
<comment type="catalytic activity">
    <reaction evidence="13">
        <text>an alpha-Kdo-(2-&gt;4)-alpha-Kdo-(2-&gt;6)-lipid A + ADP-L-glycero-beta-D-manno-heptose = an L-alpha-D-Hep-(1-&gt;5)-[alpha-Kdo-(2-&gt;4)]-alpha-Kdo-(2-&gt;6)-lipid A + ADP + H(+)</text>
        <dbReference type="Rhea" id="RHEA:74067"/>
        <dbReference type="ChEBI" id="CHEBI:15378"/>
        <dbReference type="ChEBI" id="CHEBI:61506"/>
        <dbReference type="ChEBI" id="CHEBI:176431"/>
        <dbReference type="ChEBI" id="CHEBI:193068"/>
        <dbReference type="ChEBI" id="CHEBI:456216"/>
        <dbReference type="EC" id="2.4.99.23"/>
    </reaction>
</comment>
<evidence type="ECO:0000256" key="12">
    <source>
        <dbReference type="ARBA" id="ARBA00044330"/>
    </source>
</evidence>
<keyword evidence="15" id="KW-1185">Reference proteome</keyword>
<evidence type="ECO:0000313" key="15">
    <source>
        <dbReference type="Proteomes" id="UP000005317"/>
    </source>
</evidence>
<dbReference type="PANTHER" id="PTHR30160">
    <property type="entry name" value="TETRAACYLDISACCHARIDE 4'-KINASE-RELATED"/>
    <property type="match status" value="1"/>
</dbReference>
<evidence type="ECO:0000256" key="3">
    <source>
        <dbReference type="ARBA" id="ARBA00022475"/>
    </source>
</evidence>
<reference evidence="15" key="1">
    <citation type="journal article" date="2011" name="Stand. Genomic Sci.">
        <title>Genome sequence of the filamentous, gliding Thiothrix nivea neotype strain (JP2(T)).</title>
        <authorList>
            <person name="Lapidus A."/>
            <person name="Nolan M."/>
            <person name="Lucas S."/>
            <person name="Glavina Del Rio T."/>
            <person name="Tice H."/>
            <person name="Cheng J.F."/>
            <person name="Tapia R."/>
            <person name="Han C."/>
            <person name="Goodwin L."/>
            <person name="Pitluck S."/>
            <person name="Liolios K."/>
            <person name="Pagani I."/>
            <person name="Ivanova N."/>
            <person name="Huntemann M."/>
            <person name="Mavromatis K."/>
            <person name="Mikhailova N."/>
            <person name="Pati A."/>
            <person name="Chen A."/>
            <person name="Palaniappan K."/>
            <person name="Land M."/>
            <person name="Brambilla E.M."/>
            <person name="Rohde M."/>
            <person name="Abt B."/>
            <person name="Verbarg S."/>
            <person name="Goker M."/>
            <person name="Bristow J."/>
            <person name="Eisen J.A."/>
            <person name="Markowitz V."/>
            <person name="Hugenholtz P."/>
            <person name="Kyrpides N.C."/>
            <person name="Klenk H.P."/>
            <person name="Woyke T."/>
        </authorList>
    </citation>
    <scope>NUCLEOTIDE SEQUENCE [LARGE SCALE GENOMIC DNA]</scope>
    <source>
        <strain evidence="15">ATCC 35100 / DSM 5205 / JP2</strain>
    </source>
</reference>
<comment type="pathway">
    <text evidence="2">Bacterial outer membrane biogenesis; LPS core biosynthesis.</text>
</comment>
<keyword evidence="4" id="KW-0997">Cell inner membrane</keyword>
<keyword evidence="6 14" id="KW-0808">Transferase</keyword>
<keyword evidence="5" id="KW-0328">Glycosyltransferase</keyword>
<dbReference type="CDD" id="cd03789">
    <property type="entry name" value="GT9_LPS_heptosyltransferase"/>
    <property type="match status" value="1"/>
</dbReference>
<dbReference type="RefSeq" id="WP_002708939.1">
    <property type="nucleotide sequence ID" value="NZ_JH651384.1"/>
</dbReference>
<dbReference type="OrthoDB" id="9767552at2"/>
<accession>A0A656HF18</accession>
<proteinExistence type="inferred from homology"/>
<evidence type="ECO:0000313" key="14">
    <source>
        <dbReference type="EMBL" id="EIJ35027.1"/>
    </source>
</evidence>
<dbReference type="EC" id="2.4.99.23" evidence="10"/>
<name>A0A656HF18_THINJ</name>
<evidence type="ECO:0000256" key="9">
    <source>
        <dbReference type="ARBA" id="ARBA00043995"/>
    </source>
</evidence>
<dbReference type="GO" id="GO:0005886">
    <property type="term" value="C:plasma membrane"/>
    <property type="evidence" value="ECO:0007669"/>
    <property type="project" value="UniProtKB-SubCell"/>
</dbReference>
<evidence type="ECO:0000256" key="5">
    <source>
        <dbReference type="ARBA" id="ARBA00022676"/>
    </source>
</evidence>
<dbReference type="GO" id="GO:0005829">
    <property type="term" value="C:cytosol"/>
    <property type="evidence" value="ECO:0007669"/>
    <property type="project" value="TreeGrafter"/>
</dbReference>
<keyword evidence="8" id="KW-0472">Membrane</keyword>
<dbReference type="Proteomes" id="UP000005317">
    <property type="component" value="Unassembled WGS sequence"/>
</dbReference>
<comment type="subcellular location">
    <subcellularLocation>
        <location evidence="1">Cell inner membrane</location>
        <topology evidence="1">Peripheral membrane protein</topology>
        <orientation evidence="1">Cytoplasmic side</orientation>
    </subcellularLocation>
</comment>
<dbReference type="GO" id="GO:0009244">
    <property type="term" value="P:lipopolysaccharide core region biosynthetic process"/>
    <property type="evidence" value="ECO:0007669"/>
    <property type="project" value="InterPro"/>
</dbReference>
<dbReference type="NCBIfam" id="TIGR02193">
    <property type="entry name" value="heptsyl_trn_I"/>
    <property type="match status" value="1"/>
</dbReference>
<dbReference type="PANTHER" id="PTHR30160:SF19">
    <property type="entry name" value="LIPOPOLYSACCHARIDE HEPTOSYLTRANSFERASE 1"/>
    <property type="match status" value="1"/>
</dbReference>
<evidence type="ECO:0000256" key="2">
    <source>
        <dbReference type="ARBA" id="ARBA00004713"/>
    </source>
</evidence>
<dbReference type="Pfam" id="PF01075">
    <property type="entry name" value="Glyco_transf_9"/>
    <property type="match status" value="1"/>
</dbReference>
<evidence type="ECO:0000256" key="7">
    <source>
        <dbReference type="ARBA" id="ARBA00022985"/>
    </source>
</evidence>
<evidence type="ECO:0000256" key="11">
    <source>
        <dbReference type="ARBA" id="ARBA00044190"/>
    </source>
</evidence>
<evidence type="ECO:0000256" key="1">
    <source>
        <dbReference type="ARBA" id="ARBA00004515"/>
    </source>
</evidence>
<keyword evidence="3" id="KW-1003">Cell membrane</keyword>
<sequence>MTSIQKILIIKTSSLGDVVHMLPAVTDATHFNPGLVVDWVVEENFAEVPSWHPAVRHVIPVAIRRWRRQLFKRTSWQEIQAFRQSLQQEEYDAVIDSQGLMKSTLLGKMARGKTSGYDRHSIREPMASLFYQHTFSVSKQRHAITRNRLLTAHALGYTIESLPLDHGIANTRFPEPADKLPQPYIVALHGTSRVDKEWPESHWLTLTATLARQGIQTLLPWGNPRERERAERLAQANDSVQVLPRSHLGELAAIMQGASGVIGMDTGLMHIAAALDKPALALYPVTVPELTGIQGNSHGCQRLENLSGAATADAANVTRRLLALLEG</sequence>
<dbReference type="GO" id="GO:0008713">
    <property type="term" value="F:ADP-heptose-lipopolysaccharide heptosyltransferase activity"/>
    <property type="evidence" value="ECO:0007669"/>
    <property type="project" value="TreeGrafter"/>
</dbReference>
<dbReference type="Gene3D" id="3.40.50.2000">
    <property type="entry name" value="Glycogen Phosphorylase B"/>
    <property type="match status" value="2"/>
</dbReference>
<organism evidence="14 15">
    <name type="scientific">Thiothrix nivea (strain ATCC 35100 / DSM 5205 / JP2)</name>
    <dbReference type="NCBI Taxonomy" id="870187"/>
    <lineage>
        <taxon>Bacteria</taxon>
        <taxon>Pseudomonadati</taxon>
        <taxon>Pseudomonadota</taxon>
        <taxon>Gammaproteobacteria</taxon>
        <taxon>Thiotrichales</taxon>
        <taxon>Thiotrichaceae</taxon>
        <taxon>Thiothrix</taxon>
    </lineage>
</organism>
<dbReference type="InterPro" id="IPR011908">
    <property type="entry name" value="LipoPS_heptosylTferase-I"/>
</dbReference>
<dbReference type="InterPro" id="IPR051199">
    <property type="entry name" value="LPS_LOS_Heptosyltrfase"/>
</dbReference>
<protein>
    <recommendedName>
        <fullName evidence="11">Lipopolysaccharide heptosyltransferase 1</fullName>
        <ecNumber evidence="10">2.4.99.23</ecNumber>
    </recommendedName>
    <alternativeName>
        <fullName evidence="12">ADP-heptose:lipopolysaccharide heptosyltransferase I</fullName>
    </alternativeName>
</protein>